<evidence type="ECO:0000313" key="2">
    <source>
        <dbReference type="EMBL" id="ETW83556.1"/>
    </source>
</evidence>
<dbReference type="SUPFAM" id="SSF143990">
    <property type="entry name" value="YbiA-like"/>
    <property type="match status" value="1"/>
</dbReference>
<name>W4KEQ3_HETIT</name>
<dbReference type="InParanoid" id="W4KEQ3"/>
<dbReference type="CDD" id="cd15457">
    <property type="entry name" value="NADAR"/>
    <property type="match status" value="1"/>
</dbReference>
<dbReference type="InterPro" id="IPR037238">
    <property type="entry name" value="YbiA-like_sf"/>
</dbReference>
<dbReference type="AlphaFoldDB" id="W4KEQ3"/>
<dbReference type="EMBL" id="KI925456">
    <property type="protein sequence ID" value="ETW83556.1"/>
    <property type="molecule type" value="Genomic_DNA"/>
</dbReference>
<proteinExistence type="predicted"/>
<keyword evidence="3" id="KW-1185">Reference proteome</keyword>
<evidence type="ECO:0000313" key="3">
    <source>
        <dbReference type="Proteomes" id="UP000030671"/>
    </source>
</evidence>
<dbReference type="OrthoDB" id="206452at2759"/>
<dbReference type="HOGENOM" id="CLU_084247_3_3_1"/>
<dbReference type="NCBIfam" id="TIGR02464">
    <property type="entry name" value="ribofla_fusion"/>
    <property type="match status" value="1"/>
</dbReference>
<dbReference type="Proteomes" id="UP000030671">
    <property type="component" value="Unassembled WGS sequence"/>
</dbReference>
<gene>
    <name evidence="2" type="ORF">HETIRDRAFT_312341</name>
</gene>
<reference evidence="2 3" key="1">
    <citation type="journal article" date="2012" name="New Phytol.">
        <title>Insight into trade-off between wood decay and parasitism from the genome of a fungal forest pathogen.</title>
        <authorList>
            <person name="Olson A."/>
            <person name="Aerts A."/>
            <person name="Asiegbu F."/>
            <person name="Belbahri L."/>
            <person name="Bouzid O."/>
            <person name="Broberg A."/>
            <person name="Canback B."/>
            <person name="Coutinho P.M."/>
            <person name="Cullen D."/>
            <person name="Dalman K."/>
            <person name="Deflorio G."/>
            <person name="van Diepen L.T."/>
            <person name="Dunand C."/>
            <person name="Duplessis S."/>
            <person name="Durling M."/>
            <person name="Gonthier P."/>
            <person name="Grimwood J."/>
            <person name="Fossdal C.G."/>
            <person name="Hansson D."/>
            <person name="Henrissat B."/>
            <person name="Hietala A."/>
            <person name="Himmelstrand K."/>
            <person name="Hoffmeister D."/>
            <person name="Hogberg N."/>
            <person name="James T.Y."/>
            <person name="Karlsson M."/>
            <person name="Kohler A."/>
            <person name="Kues U."/>
            <person name="Lee Y.H."/>
            <person name="Lin Y.C."/>
            <person name="Lind M."/>
            <person name="Lindquist E."/>
            <person name="Lombard V."/>
            <person name="Lucas S."/>
            <person name="Lunden K."/>
            <person name="Morin E."/>
            <person name="Murat C."/>
            <person name="Park J."/>
            <person name="Raffaello T."/>
            <person name="Rouze P."/>
            <person name="Salamov A."/>
            <person name="Schmutz J."/>
            <person name="Solheim H."/>
            <person name="Stahlberg J."/>
            <person name="Velez H."/>
            <person name="de Vries R.P."/>
            <person name="Wiebenga A."/>
            <person name="Woodward S."/>
            <person name="Yakovlev I."/>
            <person name="Garbelotto M."/>
            <person name="Martin F."/>
            <person name="Grigoriev I.V."/>
            <person name="Stenlid J."/>
        </authorList>
    </citation>
    <scope>NUCLEOTIDE SEQUENCE [LARGE SCALE GENOMIC DNA]</scope>
    <source>
        <strain evidence="2 3">TC 32-1</strain>
    </source>
</reference>
<accession>W4KEQ3</accession>
<dbReference type="KEGG" id="hir:HETIRDRAFT_312341"/>
<dbReference type="InterPro" id="IPR012816">
    <property type="entry name" value="NADAR"/>
</dbReference>
<dbReference type="GeneID" id="20669948"/>
<dbReference type="eggNOG" id="ENOG502RUZR">
    <property type="taxonomic scope" value="Eukaryota"/>
</dbReference>
<feature type="domain" description="NADAR" evidence="1">
    <location>
        <begin position="25"/>
        <end position="148"/>
    </location>
</feature>
<dbReference type="Gene3D" id="1.10.357.40">
    <property type="entry name" value="YbiA-like"/>
    <property type="match status" value="1"/>
</dbReference>
<dbReference type="Pfam" id="PF08719">
    <property type="entry name" value="NADAR"/>
    <property type="match status" value="1"/>
</dbReference>
<organism evidence="2 3">
    <name type="scientific">Heterobasidion irregulare (strain TC 32-1)</name>
    <dbReference type="NCBI Taxonomy" id="747525"/>
    <lineage>
        <taxon>Eukaryota</taxon>
        <taxon>Fungi</taxon>
        <taxon>Dikarya</taxon>
        <taxon>Basidiomycota</taxon>
        <taxon>Agaricomycotina</taxon>
        <taxon>Agaricomycetes</taxon>
        <taxon>Russulales</taxon>
        <taxon>Bondarzewiaceae</taxon>
        <taxon>Heterobasidion</taxon>
        <taxon>Heterobasidion annosum species complex</taxon>
    </lineage>
</organism>
<protein>
    <recommendedName>
        <fullName evidence="1">NADAR domain-containing protein</fullName>
    </recommendedName>
</protein>
<evidence type="ECO:0000259" key="1">
    <source>
        <dbReference type="Pfam" id="PF08719"/>
    </source>
</evidence>
<sequence length="153" mass="17377">MPPAYGVQPVLISGYGPYDGFLHHSSYSILYEGELYPSALHLFEAMKFEDTRPDISARIRDTQSPDEVFAISREAENLTRPDWPSVAMDDVLYLKFRQHGHLRSMLLETGNAPLVYAEPNDHFWGEGHMGQGQNQLGQALMRVRDRLRAELSA</sequence>
<dbReference type="STRING" id="747525.W4KEQ3"/>
<dbReference type="RefSeq" id="XP_009543335.1">
    <property type="nucleotide sequence ID" value="XM_009545040.1"/>
</dbReference>